<evidence type="ECO:0000256" key="9">
    <source>
        <dbReference type="ARBA" id="ARBA00022771"/>
    </source>
</evidence>
<dbReference type="Gene3D" id="3.30.40.10">
    <property type="entry name" value="Zinc/RING finger domain, C3HC4 (zinc finger)"/>
    <property type="match status" value="1"/>
</dbReference>
<dbReference type="Pfam" id="PF13947">
    <property type="entry name" value="GUB_WAK_bind"/>
    <property type="match status" value="1"/>
</dbReference>
<dbReference type="PROSITE" id="PS50089">
    <property type="entry name" value="ZF_RING_2"/>
    <property type="match status" value="1"/>
</dbReference>
<comment type="similarity">
    <text evidence="14">Belongs to the RING-type zinc finger family. ATL subfamily.</text>
</comment>
<evidence type="ECO:0000256" key="7">
    <source>
        <dbReference type="ARBA" id="ARBA00022723"/>
    </source>
</evidence>
<keyword evidence="20" id="KW-1185">Reference proteome</keyword>
<evidence type="ECO:0000256" key="6">
    <source>
        <dbReference type="ARBA" id="ARBA00022692"/>
    </source>
</evidence>
<keyword evidence="13 16" id="KW-0472">Membrane</keyword>
<comment type="caution">
    <text evidence="19">The sequence shown here is derived from an EMBL/GenBank/DDBJ whole genome shotgun (WGS) entry which is preliminary data.</text>
</comment>
<dbReference type="GO" id="GO:0061630">
    <property type="term" value="F:ubiquitin protein ligase activity"/>
    <property type="evidence" value="ECO:0007669"/>
    <property type="project" value="UniProtKB-EC"/>
</dbReference>
<dbReference type="GO" id="GO:0008270">
    <property type="term" value="F:zinc ion binding"/>
    <property type="evidence" value="ECO:0007669"/>
    <property type="project" value="UniProtKB-KW"/>
</dbReference>
<dbReference type="InterPro" id="IPR001841">
    <property type="entry name" value="Znf_RING"/>
</dbReference>
<evidence type="ECO:0000256" key="16">
    <source>
        <dbReference type="SAM" id="Phobius"/>
    </source>
</evidence>
<protein>
    <recommendedName>
        <fullName evidence="4">RING-type E3 ubiquitin transferase</fullName>
        <ecNumber evidence="4">2.3.2.27</ecNumber>
    </recommendedName>
</protein>
<organism evidence="19 20">
    <name type="scientific">Castilleja foliolosa</name>
    <dbReference type="NCBI Taxonomy" id="1961234"/>
    <lineage>
        <taxon>Eukaryota</taxon>
        <taxon>Viridiplantae</taxon>
        <taxon>Streptophyta</taxon>
        <taxon>Embryophyta</taxon>
        <taxon>Tracheophyta</taxon>
        <taxon>Spermatophyta</taxon>
        <taxon>Magnoliopsida</taxon>
        <taxon>eudicotyledons</taxon>
        <taxon>Gunneridae</taxon>
        <taxon>Pentapetalae</taxon>
        <taxon>asterids</taxon>
        <taxon>lamiids</taxon>
        <taxon>Lamiales</taxon>
        <taxon>Orobanchaceae</taxon>
        <taxon>Pedicularideae</taxon>
        <taxon>Castillejinae</taxon>
        <taxon>Castilleja</taxon>
    </lineage>
</organism>
<keyword evidence="5" id="KW-0808">Transferase</keyword>
<evidence type="ECO:0000256" key="2">
    <source>
        <dbReference type="ARBA" id="ARBA00004167"/>
    </source>
</evidence>
<dbReference type="Pfam" id="PF13639">
    <property type="entry name" value="zf-RING_2"/>
    <property type="match status" value="1"/>
</dbReference>
<evidence type="ECO:0000313" key="19">
    <source>
        <dbReference type="EMBL" id="KAL3649584.1"/>
    </source>
</evidence>
<keyword evidence="12 16" id="KW-1133">Transmembrane helix</keyword>
<dbReference type="EC" id="2.3.2.27" evidence="4"/>
<dbReference type="SUPFAM" id="SSF57850">
    <property type="entry name" value="RING/U-box"/>
    <property type="match status" value="1"/>
</dbReference>
<evidence type="ECO:0000256" key="17">
    <source>
        <dbReference type="SAM" id="SignalP"/>
    </source>
</evidence>
<keyword evidence="9 15" id="KW-0863">Zinc-finger</keyword>
<evidence type="ECO:0000259" key="18">
    <source>
        <dbReference type="PROSITE" id="PS50089"/>
    </source>
</evidence>
<evidence type="ECO:0000313" key="20">
    <source>
        <dbReference type="Proteomes" id="UP001632038"/>
    </source>
</evidence>
<feature type="signal peptide" evidence="17">
    <location>
        <begin position="1"/>
        <end position="20"/>
    </location>
</feature>
<evidence type="ECO:0000256" key="11">
    <source>
        <dbReference type="ARBA" id="ARBA00022833"/>
    </source>
</evidence>
<comment type="subcellular location">
    <subcellularLocation>
        <location evidence="2">Membrane</location>
        <topology evidence="2">Single-pass membrane protein</topology>
    </subcellularLocation>
</comment>
<keyword evidence="6 16" id="KW-0812">Transmembrane</keyword>
<evidence type="ECO:0000256" key="3">
    <source>
        <dbReference type="ARBA" id="ARBA00004906"/>
    </source>
</evidence>
<feature type="domain" description="RING-type" evidence="18">
    <location>
        <begin position="293"/>
        <end position="335"/>
    </location>
</feature>
<dbReference type="SMART" id="SM00184">
    <property type="entry name" value="RING"/>
    <property type="match status" value="1"/>
</dbReference>
<evidence type="ECO:0000256" key="8">
    <source>
        <dbReference type="ARBA" id="ARBA00022729"/>
    </source>
</evidence>
<proteinExistence type="inferred from homology"/>
<dbReference type="InterPro" id="IPR013083">
    <property type="entry name" value="Znf_RING/FYVE/PHD"/>
</dbReference>
<evidence type="ECO:0000256" key="13">
    <source>
        <dbReference type="ARBA" id="ARBA00023136"/>
    </source>
</evidence>
<gene>
    <name evidence="19" type="ORF">CASFOL_005987</name>
</gene>
<feature type="transmembrane region" description="Helical" evidence="16">
    <location>
        <begin position="210"/>
        <end position="237"/>
    </location>
</feature>
<dbReference type="AlphaFoldDB" id="A0ABD3E901"/>
<dbReference type="EMBL" id="JAVIJP010000007">
    <property type="protein sequence ID" value="KAL3649584.1"/>
    <property type="molecule type" value="Genomic_DNA"/>
</dbReference>
<dbReference type="PANTHER" id="PTHR46279">
    <property type="entry name" value="RING/U-BOX SUPERFAMILY PROTEIN"/>
    <property type="match status" value="1"/>
</dbReference>
<keyword evidence="8 17" id="KW-0732">Signal</keyword>
<evidence type="ECO:0000256" key="1">
    <source>
        <dbReference type="ARBA" id="ARBA00000900"/>
    </source>
</evidence>
<dbReference type="InterPro" id="IPR046948">
    <property type="entry name" value="ATL20-22-like"/>
</dbReference>
<accession>A0ABD3E901</accession>
<evidence type="ECO:0000256" key="10">
    <source>
        <dbReference type="ARBA" id="ARBA00022786"/>
    </source>
</evidence>
<keyword evidence="7" id="KW-0479">Metal-binding</keyword>
<keyword evidence="10" id="KW-0833">Ubl conjugation pathway</keyword>
<evidence type="ECO:0000256" key="5">
    <source>
        <dbReference type="ARBA" id="ARBA00022679"/>
    </source>
</evidence>
<evidence type="ECO:0000256" key="12">
    <source>
        <dbReference type="ARBA" id="ARBA00022989"/>
    </source>
</evidence>
<evidence type="ECO:0000256" key="4">
    <source>
        <dbReference type="ARBA" id="ARBA00012483"/>
    </source>
</evidence>
<name>A0ABD3E901_9LAMI</name>
<dbReference type="GO" id="GO:0016020">
    <property type="term" value="C:membrane"/>
    <property type="evidence" value="ECO:0007669"/>
    <property type="project" value="UniProtKB-SubCell"/>
</dbReference>
<keyword evidence="11" id="KW-0862">Zinc</keyword>
<comment type="catalytic activity">
    <reaction evidence="1">
        <text>S-ubiquitinyl-[E2 ubiquitin-conjugating enzyme]-L-cysteine + [acceptor protein]-L-lysine = [E2 ubiquitin-conjugating enzyme]-L-cysteine + N(6)-ubiquitinyl-[acceptor protein]-L-lysine.</text>
        <dbReference type="EC" id="2.3.2.27"/>
    </reaction>
</comment>
<dbReference type="Proteomes" id="UP001632038">
    <property type="component" value="Unassembled WGS sequence"/>
</dbReference>
<evidence type="ECO:0000256" key="15">
    <source>
        <dbReference type="PROSITE-ProRule" id="PRU00175"/>
    </source>
</evidence>
<reference evidence="20" key="1">
    <citation type="journal article" date="2024" name="IScience">
        <title>Strigolactones Initiate the Formation of Haustorium-like Structures in Castilleja.</title>
        <authorList>
            <person name="Buerger M."/>
            <person name="Peterson D."/>
            <person name="Chory J."/>
        </authorList>
    </citation>
    <scope>NUCLEOTIDE SEQUENCE [LARGE SCALE GENOMIC DNA]</scope>
</reference>
<dbReference type="PANTHER" id="PTHR46279:SF2">
    <property type="entry name" value="RING-H2 FINGER PROTEIN ATL21A-RELATED"/>
    <property type="match status" value="1"/>
</dbReference>
<feature type="chain" id="PRO_5044861696" description="RING-type E3 ubiquitin transferase" evidence="17">
    <location>
        <begin position="21"/>
        <end position="340"/>
    </location>
</feature>
<sequence length="340" mass="37762">MAIENLFILFSLSLSLLAHAHNNPCPNSYCDKNPQSVQFPFWIQGQQPDNCGLPGFNLTCNAQKRSPVLKITNSGQFYVKSIYYSIRRVTLIDPDNCLPARLLNLNLSNTPFIAASYENYTFFSCPKGQFYSDSVISCLSNATKDVMAVSYNDDYVGLVPMCKRIAVLQVPTSSFFRVGFPIELELTWDVSTCKRCGPEKGAGSANGRPVLHVALTLVMLSVVIPVLIIGISCCVCITRRQNPHDQTDEPGRAFARSTSSDTVTAARLDTTTIETYRMTTNCQNEGRLKDLACSICLTDYILTDAIMIMHECQHCFHADCITKWLNVSSKCPNCRTLQTA</sequence>
<evidence type="ECO:0000256" key="14">
    <source>
        <dbReference type="ARBA" id="ARBA00024209"/>
    </source>
</evidence>
<comment type="pathway">
    <text evidence="3">Protein modification; protein ubiquitination.</text>
</comment>
<dbReference type="InterPro" id="IPR025287">
    <property type="entry name" value="WAK_GUB"/>
</dbReference>